<gene>
    <name evidence="1" type="ORF">HPBE_LOCUS16042</name>
</gene>
<dbReference type="AlphaFoldDB" id="A0A183G3P6"/>
<organism evidence="2 3">
    <name type="scientific">Heligmosomoides polygyrus</name>
    <name type="common">Parasitic roundworm</name>
    <dbReference type="NCBI Taxonomy" id="6339"/>
    <lineage>
        <taxon>Eukaryota</taxon>
        <taxon>Metazoa</taxon>
        <taxon>Ecdysozoa</taxon>
        <taxon>Nematoda</taxon>
        <taxon>Chromadorea</taxon>
        <taxon>Rhabditida</taxon>
        <taxon>Rhabditina</taxon>
        <taxon>Rhabditomorpha</taxon>
        <taxon>Strongyloidea</taxon>
        <taxon>Heligmosomidae</taxon>
        <taxon>Heligmosomoides</taxon>
    </lineage>
</organism>
<dbReference type="WBParaSite" id="HPBE_0001604301-mRNA-1">
    <property type="protein sequence ID" value="HPBE_0001604301-mRNA-1"/>
    <property type="gene ID" value="HPBE_0001604301"/>
</dbReference>
<proteinExistence type="predicted"/>
<reference evidence="3" key="2">
    <citation type="submission" date="2019-09" db="UniProtKB">
        <authorList>
            <consortium name="WormBaseParasite"/>
        </authorList>
    </citation>
    <scope>IDENTIFICATION</scope>
</reference>
<dbReference type="Proteomes" id="UP000050761">
    <property type="component" value="Unassembled WGS sequence"/>
</dbReference>
<name>A0A183G3P6_HELPZ</name>
<sequence length="65" mass="7334">MASAYMEWNQRQDRIVIPFSTRVNLDDLFGNVHNNAICERITPCKVCTAPKLSLGDVMQGPQQLV</sequence>
<protein>
    <submittedName>
        <fullName evidence="3">CACTA en-spm transposon protein</fullName>
    </submittedName>
</protein>
<evidence type="ECO:0000313" key="2">
    <source>
        <dbReference type="Proteomes" id="UP000050761"/>
    </source>
</evidence>
<evidence type="ECO:0000313" key="1">
    <source>
        <dbReference type="EMBL" id="VDP04761.1"/>
    </source>
</evidence>
<dbReference type="EMBL" id="UZAH01029190">
    <property type="protein sequence ID" value="VDP04761.1"/>
    <property type="molecule type" value="Genomic_DNA"/>
</dbReference>
<accession>A0A183G3P6</accession>
<reference evidence="1 2" key="1">
    <citation type="submission" date="2018-11" db="EMBL/GenBank/DDBJ databases">
        <authorList>
            <consortium name="Pathogen Informatics"/>
        </authorList>
    </citation>
    <scope>NUCLEOTIDE SEQUENCE [LARGE SCALE GENOMIC DNA]</scope>
</reference>
<dbReference type="OrthoDB" id="5773922at2759"/>
<keyword evidence="2" id="KW-1185">Reference proteome</keyword>
<evidence type="ECO:0000313" key="3">
    <source>
        <dbReference type="WBParaSite" id="HPBE_0001604301-mRNA-1"/>
    </source>
</evidence>
<accession>A0A3P7ZZZ5</accession>